<dbReference type="GO" id="GO:0006355">
    <property type="term" value="P:regulation of DNA-templated transcription"/>
    <property type="evidence" value="ECO:0007669"/>
    <property type="project" value="UniProtKB-ARBA"/>
</dbReference>
<dbReference type="PANTHER" id="PTHR30154:SF34">
    <property type="entry name" value="TRANSCRIPTIONAL REGULATOR AZLB"/>
    <property type="match status" value="1"/>
</dbReference>
<dbReference type="InterPro" id="IPR019887">
    <property type="entry name" value="Tscrpt_reg_AsnC/Lrp_C"/>
</dbReference>
<dbReference type="CDD" id="cd00090">
    <property type="entry name" value="HTH_ARSR"/>
    <property type="match status" value="1"/>
</dbReference>
<dbReference type="InterPro" id="IPR036390">
    <property type="entry name" value="WH_DNA-bd_sf"/>
</dbReference>
<evidence type="ECO:0000313" key="5">
    <source>
        <dbReference type="EMBL" id="PJG82473.1"/>
    </source>
</evidence>
<dbReference type="InterPro" id="IPR019888">
    <property type="entry name" value="Tscrpt_reg_AsnC-like"/>
</dbReference>
<dbReference type="SUPFAM" id="SSF54909">
    <property type="entry name" value="Dimeric alpha+beta barrel"/>
    <property type="match status" value="1"/>
</dbReference>
<keyword evidence="2" id="KW-0238">DNA-binding</keyword>
<dbReference type="EMBL" id="PHGZ01000020">
    <property type="protein sequence ID" value="PJG82473.1"/>
    <property type="molecule type" value="Genomic_DNA"/>
</dbReference>
<keyword evidence="1" id="KW-0805">Transcription regulation</keyword>
<dbReference type="Proteomes" id="UP000230282">
    <property type="component" value="Unassembled WGS sequence"/>
</dbReference>
<accession>A0A2M8RUA0</accession>
<feature type="domain" description="HTH asnC-type" evidence="4">
    <location>
        <begin position="1"/>
        <end position="62"/>
    </location>
</feature>
<gene>
    <name evidence="5" type="ORF">CVP04_09050</name>
</gene>
<dbReference type="Gene3D" id="1.10.10.10">
    <property type="entry name" value="Winged helix-like DNA-binding domain superfamily/Winged helix DNA-binding domain"/>
    <property type="match status" value="1"/>
</dbReference>
<keyword evidence="3" id="KW-0804">Transcription</keyword>
<dbReference type="SMART" id="SM00344">
    <property type="entry name" value="HTH_ASNC"/>
    <property type="match status" value="1"/>
</dbReference>
<dbReference type="PANTHER" id="PTHR30154">
    <property type="entry name" value="LEUCINE-RESPONSIVE REGULATORY PROTEIN"/>
    <property type="match status" value="1"/>
</dbReference>
<proteinExistence type="predicted"/>
<dbReference type="PROSITE" id="PS50956">
    <property type="entry name" value="HTH_ASNC_2"/>
    <property type="match status" value="1"/>
</dbReference>
<dbReference type="Pfam" id="PF13412">
    <property type="entry name" value="HTH_24"/>
    <property type="match status" value="1"/>
</dbReference>
<comment type="caution">
    <text evidence="5">The sequence shown here is derived from an EMBL/GenBank/DDBJ whole genome shotgun (WGS) entry which is preliminary data.</text>
</comment>
<name>A0A2M8RUA0_9PAST</name>
<dbReference type="InterPro" id="IPR036388">
    <property type="entry name" value="WH-like_DNA-bd_sf"/>
</dbReference>
<dbReference type="FunFam" id="1.10.10.10:FF:000186">
    <property type="entry name" value="AsnC family transcriptional regulator"/>
    <property type="match status" value="1"/>
</dbReference>
<organism evidence="5 6">
    <name type="scientific">Caviibacterium pharyngocola</name>
    <dbReference type="NCBI Taxonomy" id="28159"/>
    <lineage>
        <taxon>Bacteria</taxon>
        <taxon>Pseudomonadati</taxon>
        <taxon>Pseudomonadota</taxon>
        <taxon>Gammaproteobacteria</taxon>
        <taxon>Pasteurellales</taxon>
        <taxon>Pasteurellaceae</taxon>
        <taxon>Caviibacterium</taxon>
    </lineage>
</organism>
<dbReference type="GO" id="GO:0043200">
    <property type="term" value="P:response to amino acid"/>
    <property type="evidence" value="ECO:0007669"/>
    <property type="project" value="TreeGrafter"/>
</dbReference>
<sequence>MDKIDKKIIAELQKNGRISLTELCEKVGISLSPCQRRVKLLEQSGVISGYRAEISPELAGFHFSAIVFVVLKDVISEHIDRFENALADIPQITQAQRLFGDTDYMLHITTENLDAFQQLYDKTLSKLPNVHRMNSTLVMKEIVAKRGLPI</sequence>
<dbReference type="GO" id="GO:0005829">
    <property type="term" value="C:cytosol"/>
    <property type="evidence" value="ECO:0007669"/>
    <property type="project" value="TreeGrafter"/>
</dbReference>
<dbReference type="InterPro" id="IPR011008">
    <property type="entry name" value="Dimeric_a/b-barrel"/>
</dbReference>
<dbReference type="SUPFAM" id="SSF46785">
    <property type="entry name" value="Winged helix' DNA-binding domain"/>
    <property type="match status" value="1"/>
</dbReference>
<dbReference type="InterPro" id="IPR000485">
    <property type="entry name" value="AsnC-type_HTH_dom"/>
</dbReference>
<evidence type="ECO:0000256" key="2">
    <source>
        <dbReference type="ARBA" id="ARBA00023125"/>
    </source>
</evidence>
<evidence type="ECO:0000313" key="6">
    <source>
        <dbReference type="Proteomes" id="UP000230282"/>
    </source>
</evidence>
<evidence type="ECO:0000259" key="4">
    <source>
        <dbReference type="PROSITE" id="PS50956"/>
    </source>
</evidence>
<dbReference type="InterPro" id="IPR011991">
    <property type="entry name" value="ArsR-like_HTH"/>
</dbReference>
<reference evidence="5 6" key="1">
    <citation type="submission" date="2017-11" db="EMBL/GenBank/DDBJ databases">
        <title>Reclassification of Bisgaard taxon 5 as Caviibacterium pharyngocola gen. nov., sp. nov.</title>
        <authorList>
            <person name="Christensen H."/>
        </authorList>
    </citation>
    <scope>NUCLEOTIDE SEQUENCE [LARGE SCALE GENOMIC DNA]</scope>
    <source>
        <strain evidence="5 6">7_3</strain>
    </source>
</reference>
<dbReference type="RefSeq" id="WP_100297185.1">
    <property type="nucleotide sequence ID" value="NZ_PHGZ01000020.1"/>
</dbReference>
<evidence type="ECO:0000256" key="3">
    <source>
        <dbReference type="ARBA" id="ARBA00023163"/>
    </source>
</evidence>
<dbReference type="OrthoDB" id="166264at2"/>
<protein>
    <submittedName>
        <fullName evidence="5">AsnC family transcriptional regulator</fullName>
    </submittedName>
</protein>
<dbReference type="AlphaFoldDB" id="A0A2M8RUA0"/>
<keyword evidence="6" id="KW-1185">Reference proteome</keyword>
<evidence type="ECO:0000256" key="1">
    <source>
        <dbReference type="ARBA" id="ARBA00023015"/>
    </source>
</evidence>
<dbReference type="Pfam" id="PF01037">
    <property type="entry name" value="AsnC_trans_reg"/>
    <property type="match status" value="1"/>
</dbReference>
<dbReference type="PRINTS" id="PR00033">
    <property type="entry name" value="HTHASNC"/>
</dbReference>
<dbReference type="GO" id="GO:0043565">
    <property type="term" value="F:sequence-specific DNA binding"/>
    <property type="evidence" value="ECO:0007669"/>
    <property type="project" value="InterPro"/>
</dbReference>
<dbReference type="Gene3D" id="3.30.70.920">
    <property type="match status" value="1"/>
</dbReference>